<sequence length="233" mass="25562">MKMSVVLQAVGGAAVAMVLCMAAGSAQAADLASEAPAVAAQAPAAESALQFHSPFGPCEMNCSATIYVGRYISTPMSDIFAKFKTAPWNWKTKDSTLVSGSFSREVLTYRDLWAFETEIGVGKRFGALEAAEAWGALYWRWKAFPWNDYVRTTVAVSTGLNWASKIDGIERDKASHTSHVLHYLSPEITFGLPDNPNWDLVFRFHHRSGGKLAVFNHNSGGAQYQTVGLRYTW</sequence>
<accession>A0A7W6CYF7</accession>
<evidence type="ECO:0000313" key="2">
    <source>
        <dbReference type="EMBL" id="MBB3973405.1"/>
    </source>
</evidence>
<organism evidence="2 3">
    <name type="scientific">Hansschlegelia beijingensis</name>
    <dbReference type="NCBI Taxonomy" id="1133344"/>
    <lineage>
        <taxon>Bacteria</taxon>
        <taxon>Pseudomonadati</taxon>
        <taxon>Pseudomonadota</taxon>
        <taxon>Alphaproteobacteria</taxon>
        <taxon>Hyphomicrobiales</taxon>
        <taxon>Methylopilaceae</taxon>
        <taxon>Hansschlegelia</taxon>
    </lineage>
</organism>
<feature type="signal peptide" evidence="1">
    <location>
        <begin position="1"/>
        <end position="28"/>
    </location>
</feature>
<keyword evidence="3" id="KW-1185">Reference proteome</keyword>
<dbReference type="Proteomes" id="UP000528964">
    <property type="component" value="Unassembled WGS sequence"/>
</dbReference>
<protein>
    <recommendedName>
        <fullName evidence="4">Acyloxyacyl hydrolase</fullName>
    </recommendedName>
</protein>
<proteinExistence type="predicted"/>
<gene>
    <name evidence="2" type="ORF">GGR24_002075</name>
</gene>
<evidence type="ECO:0000256" key="1">
    <source>
        <dbReference type="SAM" id="SignalP"/>
    </source>
</evidence>
<comment type="caution">
    <text evidence="2">The sequence shown here is derived from an EMBL/GenBank/DDBJ whole genome shotgun (WGS) entry which is preliminary data.</text>
</comment>
<dbReference type="AlphaFoldDB" id="A0A7W6CYF7"/>
<feature type="chain" id="PRO_5030778844" description="Acyloxyacyl hydrolase" evidence="1">
    <location>
        <begin position="29"/>
        <end position="233"/>
    </location>
</feature>
<evidence type="ECO:0008006" key="4">
    <source>
        <dbReference type="Google" id="ProtNLM"/>
    </source>
</evidence>
<reference evidence="2 3" key="1">
    <citation type="submission" date="2020-08" db="EMBL/GenBank/DDBJ databases">
        <title>Genomic Encyclopedia of Type Strains, Phase IV (KMG-IV): sequencing the most valuable type-strain genomes for metagenomic binning, comparative biology and taxonomic classification.</title>
        <authorList>
            <person name="Goeker M."/>
        </authorList>
    </citation>
    <scope>NUCLEOTIDE SEQUENCE [LARGE SCALE GENOMIC DNA]</scope>
    <source>
        <strain evidence="2 3">DSM 25481</strain>
    </source>
</reference>
<name>A0A7W6CYF7_9HYPH</name>
<dbReference type="EMBL" id="JACIDR010000003">
    <property type="protein sequence ID" value="MBB3973405.1"/>
    <property type="molecule type" value="Genomic_DNA"/>
</dbReference>
<evidence type="ECO:0000313" key="3">
    <source>
        <dbReference type="Proteomes" id="UP000528964"/>
    </source>
</evidence>
<keyword evidence="1" id="KW-0732">Signal</keyword>